<keyword evidence="1" id="KW-0812">Transmembrane</keyword>
<proteinExistence type="predicted"/>
<keyword evidence="3" id="KW-1185">Reference proteome</keyword>
<organism evidence="2 3">
    <name type="scientific">Puccinia triticina</name>
    <dbReference type="NCBI Taxonomy" id="208348"/>
    <lineage>
        <taxon>Eukaryota</taxon>
        <taxon>Fungi</taxon>
        <taxon>Dikarya</taxon>
        <taxon>Basidiomycota</taxon>
        <taxon>Pucciniomycotina</taxon>
        <taxon>Pucciniomycetes</taxon>
        <taxon>Pucciniales</taxon>
        <taxon>Pucciniaceae</taxon>
        <taxon>Puccinia</taxon>
    </lineage>
</organism>
<dbReference type="EMBL" id="CP110427">
    <property type="protein sequence ID" value="WAQ86298.1"/>
    <property type="molecule type" value="Genomic_DNA"/>
</dbReference>
<keyword evidence="1" id="KW-0472">Membrane</keyword>
<evidence type="ECO:0000313" key="3">
    <source>
        <dbReference type="Proteomes" id="UP001164743"/>
    </source>
</evidence>
<protein>
    <submittedName>
        <fullName evidence="2">Uncharacterized protein</fullName>
    </submittedName>
</protein>
<gene>
    <name evidence="2" type="ORF">PtA15_7A24</name>
</gene>
<dbReference type="RefSeq" id="XP_053021853.1">
    <property type="nucleotide sequence ID" value="XM_053170837.1"/>
</dbReference>
<evidence type="ECO:0000256" key="1">
    <source>
        <dbReference type="SAM" id="Phobius"/>
    </source>
</evidence>
<reference evidence="2" key="1">
    <citation type="submission" date="2022-10" db="EMBL/GenBank/DDBJ databases">
        <title>Puccinia triticina Genome sequencing and assembly.</title>
        <authorList>
            <person name="Li C."/>
        </authorList>
    </citation>
    <scope>NUCLEOTIDE SEQUENCE</scope>
    <source>
        <strain evidence="2">Pt15</strain>
    </source>
</reference>
<name>A0ABY7CMZ0_9BASI</name>
<dbReference type="Proteomes" id="UP001164743">
    <property type="component" value="Chromosome 7A"/>
</dbReference>
<feature type="transmembrane region" description="Helical" evidence="1">
    <location>
        <begin position="12"/>
        <end position="32"/>
    </location>
</feature>
<keyword evidence="1" id="KW-1133">Transmembrane helix</keyword>
<evidence type="ECO:0000313" key="2">
    <source>
        <dbReference type="EMBL" id="WAQ86298.1"/>
    </source>
</evidence>
<dbReference type="GeneID" id="77811721"/>
<accession>A0ABY7CMZ0</accession>
<sequence length="238" mass="26727">MINQNINRNSSIGGIAGIALIQLFLTFVMAPLPPEATRALLDFDRQIGQQHHELDDWRQLTPGPLHLLNDHAGHTTSLLPVEPQFEQRHALGVQLAAPDGDWFEWRSIPSPAEIPRSSSIQMPASHSKQLAHQKFPDGSAIQSSPNQLRVEDYIQSGLFDFASLDYEQSQHENIHLHPQSLENPITVTTPSESKHSPIQRSNLPGILKGNPSTLWMAYFSSLITEFSILRESRTRFSF</sequence>